<dbReference type="Proteomes" id="UP000014760">
    <property type="component" value="Unassembled WGS sequence"/>
</dbReference>
<keyword evidence="11" id="KW-1185">Reference proteome</keyword>
<dbReference type="AlphaFoldDB" id="R7TE83"/>
<comment type="subunit">
    <text evidence="3 7">Homodimer.</text>
</comment>
<reference evidence="9 11" key="2">
    <citation type="journal article" date="2013" name="Nature">
        <title>Insights into bilaterian evolution from three spiralian genomes.</title>
        <authorList>
            <person name="Simakov O."/>
            <person name="Marletaz F."/>
            <person name="Cho S.J."/>
            <person name="Edsinger-Gonzales E."/>
            <person name="Havlak P."/>
            <person name="Hellsten U."/>
            <person name="Kuo D.H."/>
            <person name="Larsson T."/>
            <person name="Lv J."/>
            <person name="Arendt D."/>
            <person name="Savage R."/>
            <person name="Osoegawa K."/>
            <person name="de Jong P."/>
            <person name="Grimwood J."/>
            <person name="Chapman J.A."/>
            <person name="Shapiro H."/>
            <person name="Aerts A."/>
            <person name="Otillar R.P."/>
            <person name="Terry A.Y."/>
            <person name="Boore J.L."/>
            <person name="Grigoriev I.V."/>
            <person name="Lindberg D.R."/>
            <person name="Seaver E.C."/>
            <person name="Weisblat D.A."/>
            <person name="Putnam N.H."/>
            <person name="Rokhsar D.S."/>
        </authorList>
    </citation>
    <scope>NUCLEOTIDE SEQUENCE</scope>
    <source>
        <strain evidence="9 11">I ESC-2004</strain>
    </source>
</reference>
<evidence type="ECO:0000256" key="1">
    <source>
        <dbReference type="ARBA" id="ARBA00001933"/>
    </source>
</evidence>
<dbReference type="Pfam" id="PF00155">
    <property type="entry name" value="Aminotran_1_2"/>
    <property type="match status" value="1"/>
</dbReference>
<keyword evidence="5 7" id="KW-0808">Transferase</keyword>
<sequence length="411" mass="46198">MADSWFANVTPADPIEVFALTASWREDPHPQKVNLGVGAYRTDEGKPWVLPVVRTVEVQMANDQTLNHEYLPVAGSPEYRQAAQRLLLGDDSPAITQNRCDGVQACGGTGALRVGLAFLRKQLKCDYVYISSPTWGNHRGISKDLGFEVREYRYWDQSSRSLDFEGFCADLKSAPERSVILLHTCAHNPTGMDPTMDQWKQLAVIFKEKKLFPFFDCAYQGFSSGDLEKDAAPLRYFVTNGFEVFAAQSFSKNFGLYNERVGQLVFTVNDSAMTAVVRSQMEIIVRQTWSNPPAHGARVVANVLNNPALLAEWKENVKTMAERILSMRDELYKKLRGLGTPGSWEHIVKQSGMFSYTGLNKRQSELLINHYHIYLLRSGRINMCALTTKNVDYVAAAIHEAVTSLKDDPKL</sequence>
<evidence type="ECO:0000313" key="11">
    <source>
        <dbReference type="Proteomes" id="UP000014760"/>
    </source>
</evidence>
<evidence type="ECO:0000313" key="9">
    <source>
        <dbReference type="EMBL" id="ELT89777.1"/>
    </source>
</evidence>
<dbReference type="InterPro" id="IPR004838">
    <property type="entry name" value="NHTrfase_class1_PyrdxlP-BS"/>
</dbReference>
<evidence type="ECO:0000256" key="5">
    <source>
        <dbReference type="ARBA" id="ARBA00022679"/>
    </source>
</evidence>
<protein>
    <recommendedName>
        <fullName evidence="7">Aspartate aminotransferase</fullName>
        <ecNumber evidence="7">2.6.1.1</ecNumber>
    </recommendedName>
</protein>
<comment type="miscellaneous">
    <text evidence="7">In eukaryotes there are cytoplasmic, mitochondrial and chloroplastic isozymes.</text>
</comment>
<dbReference type="PANTHER" id="PTHR11879:SF55">
    <property type="entry name" value="GLUTAMATE OXALOACETATE TRANSAMINASE 1, ISOFORM B"/>
    <property type="match status" value="1"/>
</dbReference>
<organism evidence="9">
    <name type="scientific">Capitella teleta</name>
    <name type="common">Polychaete worm</name>
    <dbReference type="NCBI Taxonomy" id="283909"/>
    <lineage>
        <taxon>Eukaryota</taxon>
        <taxon>Metazoa</taxon>
        <taxon>Spiralia</taxon>
        <taxon>Lophotrochozoa</taxon>
        <taxon>Annelida</taxon>
        <taxon>Polychaeta</taxon>
        <taxon>Sedentaria</taxon>
        <taxon>Scolecida</taxon>
        <taxon>Capitellidae</taxon>
        <taxon>Capitella</taxon>
    </lineage>
</organism>
<dbReference type="EC" id="2.6.1.1" evidence="7"/>
<dbReference type="InterPro" id="IPR015424">
    <property type="entry name" value="PyrdxlP-dep_Trfase"/>
</dbReference>
<dbReference type="InterPro" id="IPR000796">
    <property type="entry name" value="Asp_trans"/>
</dbReference>
<evidence type="ECO:0000313" key="10">
    <source>
        <dbReference type="EnsemblMetazoa" id="CapteP21487"/>
    </source>
</evidence>
<evidence type="ECO:0000256" key="3">
    <source>
        <dbReference type="ARBA" id="ARBA00011738"/>
    </source>
</evidence>
<reference evidence="10" key="3">
    <citation type="submission" date="2015-06" db="UniProtKB">
        <authorList>
            <consortium name="EnsemblMetazoa"/>
        </authorList>
    </citation>
    <scope>IDENTIFICATION</scope>
</reference>
<name>R7TE83_CAPTE</name>
<dbReference type="EMBL" id="KB311185">
    <property type="protein sequence ID" value="ELT89777.1"/>
    <property type="molecule type" value="Genomic_DNA"/>
</dbReference>
<evidence type="ECO:0000256" key="7">
    <source>
        <dbReference type="RuleBase" id="RU000480"/>
    </source>
</evidence>
<keyword evidence="4 7" id="KW-0032">Aminotransferase</keyword>
<dbReference type="PANTHER" id="PTHR11879">
    <property type="entry name" value="ASPARTATE AMINOTRANSFERASE"/>
    <property type="match status" value="1"/>
</dbReference>
<dbReference type="EnsemblMetazoa" id="CapteT21487">
    <property type="protein sequence ID" value="CapteP21487"/>
    <property type="gene ID" value="CapteG21487"/>
</dbReference>
<evidence type="ECO:0000256" key="4">
    <source>
        <dbReference type="ARBA" id="ARBA00022576"/>
    </source>
</evidence>
<comment type="similarity">
    <text evidence="2">Belongs to the class-I pyridoxal-phosphate-dependent aminotransferase family.</text>
</comment>
<dbReference type="NCBIfam" id="NF006719">
    <property type="entry name" value="PRK09257.1"/>
    <property type="match status" value="1"/>
</dbReference>
<evidence type="ECO:0000259" key="8">
    <source>
        <dbReference type="Pfam" id="PF00155"/>
    </source>
</evidence>
<dbReference type="FunFam" id="3.40.640.10:FF:000066">
    <property type="entry name" value="Aspartate aminotransferase"/>
    <property type="match status" value="1"/>
</dbReference>
<dbReference type="InterPro" id="IPR004839">
    <property type="entry name" value="Aminotransferase_I/II_large"/>
</dbReference>
<feature type="domain" description="Aminotransferase class I/classII large" evidence="8">
    <location>
        <begin position="31"/>
        <end position="398"/>
    </location>
</feature>
<dbReference type="OrthoDB" id="6752799at2759"/>
<dbReference type="Gene3D" id="3.90.1150.10">
    <property type="entry name" value="Aspartate Aminotransferase, domain 1"/>
    <property type="match status" value="1"/>
</dbReference>
<comment type="cofactor">
    <cofactor evidence="1">
        <name>pyridoxal 5'-phosphate</name>
        <dbReference type="ChEBI" id="CHEBI:597326"/>
    </cofactor>
</comment>
<dbReference type="STRING" id="283909.R7TE83"/>
<dbReference type="FunCoup" id="R7TE83">
    <property type="interactions" value="1262"/>
</dbReference>
<dbReference type="PRINTS" id="PR00799">
    <property type="entry name" value="TRANSAMINASE"/>
</dbReference>
<dbReference type="InterPro" id="IPR015421">
    <property type="entry name" value="PyrdxlP-dep_Trfase_major"/>
</dbReference>
<accession>R7TE83</accession>
<dbReference type="EMBL" id="AMQN01014700">
    <property type="status" value="NOT_ANNOTATED_CDS"/>
    <property type="molecule type" value="Genomic_DNA"/>
</dbReference>
<dbReference type="HOGENOM" id="CLU_032440_1_2_1"/>
<dbReference type="Gene3D" id="3.40.640.10">
    <property type="entry name" value="Type I PLP-dependent aspartate aminotransferase-like (Major domain)"/>
    <property type="match status" value="1"/>
</dbReference>
<reference evidence="11" key="1">
    <citation type="submission" date="2012-12" db="EMBL/GenBank/DDBJ databases">
        <authorList>
            <person name="Hellsten U."/>
            <person name="Grimwood J."/>
            <person name="Chapman J.A."/>
            <person name="Shapiro H."/>
            <person name="Aerts A."/>
            <person name="Otillar R.P."/>
            <person name="Terry A.Y."/>
            <person name="Boore J.L."/>
            <person name="Simakov O."/>
            <person name="Marletaz F."/>
            <person name="Cho S.-J."/>
            <person name="Edsinger-Gonzales E."/>
            <person name="Havlak P."/>
            <person name="Kuo D.-H."/>
            <person name="Larsson T."/>
            <person name="Lv J."/>
            <person name="Arendt D."/>
            <person name="Savage R."/>
            <person name="Osoegawa K."/>
            <person name="de Jong P."/>
            <person name="Lindberg D.R."/>
            <person name="Seaver E.C."/>
            <person name="Weisblat D.A."/>
            <person name="Putnam N.H."/>
            <person name="Grigoriev I.V."/>
            <person name="Rokhsar D.S."/>
        </authorList>
    </citation>
    <scope>NUCLEOTIDE SEQUENCE</scope>
    <source>
        <strain evidence="11">I ESC-2004</strain>
    </source>
</reference>
<dbReference type="SUPFAM" id="SSF53383">
    <property type="entry name" value="PLP-dependent transferases"/>
    <property type="match status" value="1"/>
</dbReference>
<dbReference type="GO" id="GO:0006532">
    <property type="term" value="P:aspartate biosynthetic process"/>
    <property type="evidence" value="ECO:0007669"/>
    <property type="project" value="TreeGrafter"/>
</dbReference>
<gene>
    <name evidence="9" type="ORF">CAPTEDRAFT_21487</name>
</gene>
<comment type="catalytic activity">
    <reaction evidence="7">
        <text>L-aspartate + 2-oxoglutarate = oxaloacetate + L-glutamate</text>
        <dbReference type="Rhea" id="RHEA:21824"/>
        <dbReference type="ChEBI" id="CHEBI:16452"/>
        <dbReference type="ChEBI" id="CHEBI:16810"/>
        <dbReference type="ChEBI" id="CHEBI:29985"/>
        <dbReference type="ChEBI" id="CHEBI:29991"/>
        <dbReference type="EC" id="2.6.1.1"/>
    </reaction>
</comment>
<dbReference type="CDD" id="cd00609">
    <property type="entry name" value="AAT_like"/>
    <property type="match status" value="1"/>
</dbReference>
<proteinExistence type="inferred from homology"/>
<keyword evidence="6" id="KW-0663">Pyridoxal phosphate</keyword>
<dbReference type="GO" id="GO:0005829">
    <property type="term" value="C:cytosol"/>
    <property type="evidence" value="ECO:0007669"/>
    <property type="project" value="TreeGrafter"/>
</dbReference>
<evidence type="ECO:0000256" key="6">
    <source>
        <dbReference type="ARBA" id="ARBA00022898"/>
    </source>
</evidence>
<dbReference type="InterPro" id="IPR015422">
    <property type="entry name" value="PyrdxlP-dep_Trfase_small"/>
</dbReference>
<dbReference type="GO" id="GO:0004069">
    <property type="term" value="F:L-aspartate:2-oxoglutarate aminotransferase activity"/>
    <property type="evidence" value="ECO:0007669"/>
    <property type="project" value="UniProtKB-EC"/>
</dbReference>
<dbReference type="GO" id="GO:0030170">
    <property type="term" value="F:pyridoxal phosphate binding"/>
    <property type="evidence" value="ECO:0007669"/>
    <property type="project" value="InterPro"/>
</dbReference>
<dbReference type="FunFam" id="3.90.1150.10:FF:000001">
    <property type="entry name" value="Aspartate aminotransferase"/>
    <property type="match status" value="1"/>
</dbReference>
<dbReference type="PROSITE" id="PS00105">
    <property type="entry name" value="AA_TRANSFER_CLASS_1"/>
    <property type="match status" value="1"/>
</dbReference>
<dbReference type="OMA" id="GTWTHIT"/>
<evidence type="ECO:0000256" key="2">
    <source>
        <dbReference type="ARBA" id="ARBA00007441"/>
    </source>
</evidence>